<dbReference type="EMBL" id="BAABIZ010000065">
    <property type="protein sequence ID" value="GAA5112641.1"/>
    <property type="molecule type" value="Genomic_DNA"/>
</dbReference>
<dbReference type="Proteomes" id="UP001500864">
    <property type="component" value="Unassembled WGS sequence"/>
</dbReference>
<comment type="caution">
    <text evidence="1">The sequence shown here is derived from an EMBL/GenBank/DDBJ whole genome shotgun (WGS) entry which is preliminary data.</text>
</comment>
<keyword evidence="2" id="KW-1185">Reference proteome</keyword>
<evidence type="ECO:0000313" key="2">
    <source>
        <dbReference type="Proteomes" id="UP001500864"/>
    </source>
</evidence>
<name>A0ABP9NBS9_9HYPH</name>
<reference evidence="2" key="1">
    <citation type="journal article" date="2019" name="Int. J. Syst. Evol. Microbiol.">
        <title>The Global Catalogue of Microorganisms (GCM) 10K type strain sequencing project: providing services to taxonomists for standard genome sequencing and annotation.</title>
        <authorList>
            <consortium name="The Broad Institute Genomics Platform"/>
            <consortium name="The Broad Institute Genome Sequencing Center for Infectious Disease"/>
            <person name="Wu L."/>
            <person name="Ma J."/>
        </authorList>
    </citation>
    <scope>NUCLEOTIDE SEQUENCE [LARGE SCALE GENOMIC DNA]</scope>
    <source>
        <strain evidence="2">JCM 17712</strain>
    </source>
</reference>
<evidence type="ECO:0000313" key="1">
    <source>
        <dbReference type="EMBL" id="GAA5112641.1"/>
    </source>
</evidence>
<gene>
    <name evidence="1" type="ORF">GCM10023261_17120</name>
</gene>
<accession>A0ABP9NBS9</accession>
<sequence>MKKINKFIVVTLYNVTNNGNIVTNNGNISDLTELILWIRNYTKLIVKQARLWTASLLMLYLKDKMVLERNG</sequence>
<proteinExistence type="predicted"/>
<protein>
    <submittedName>
        <fullName evidence="1">Uncharacterized protein</fullName>
    </submittedName>
</protein>
<organism evidence="1 2">
    <name type="scientific">Bartonella jaculi</name>
    <dbReference type="NCBI Taxonomy" id="686226"/>
    <lineage>
        <taxon>Bacteria</taxon>
        <taxon>Pseudomonadati</taxon>
        <taxon>Pseudomonadota</taxon>
        <taxon>Alphaproteobacteria</taxon>
        <taxon>Hyphomicrobiales</taxon>
        <taxon>Bartonellaceae</taxon>
        <taxon>Bartonella</taxon>
    </lineage>
</organism>